<evidence type="ECO:0000256" key="4">
    <source>
        <dbReference type="ARBA" id="ARBA00023136"/>
    </source>
</evidence>
<evidence type="ECO:0000256" key="5">
    <source>
        <dbReference type="SAM" id="Phobius"/>
    </source>
</evidence>
<protein>
    <submittedName>
        <fullName evidence="6">DoxX family protein</fullName>
    </submittedName>
</protein>
<feature type="transmembrane region" description="Helical" evidence="5">
    <location>
        <begin position="57"/>
        <end position="75"/>
    </location>
</feature>
<keyword evidence="3 5" id="KW-1133">Transmembrane helix</keyword>
<dbReference type="GO" id="GO:0016020">
    <property type="term" value="C:membrane"/>
    <property type="evidence" value="ECO:0007669"/>
    <property type="project" value="UniProtKB-SubCell"/>
</dbReference>
<accession>A0A7K1UUN6</accession>
<dbReference type="EMBL" id="WRPP01000002">
    <property type="protein sequence ID" value="MVU78025.1"/>
    <property type="molecule type" value="Genomic_DNA"/>
</dbReference>
<comment type="subcellular location">
    <subcellularLocation>
        <location evidence="1">Membrane</location>
        <topology evidence="1">Multi-pass membrane protein</topology>
    </subcellularLocation>
</comment>
<reference evidence="6 7" key="1">
    <citation type="submission" date="2019-12" db="EMBL/GenBank/DDBJ databases">
        <title>Nocardia sp. nov. ET3-3 isolated from soil.</title>
        <authorList>
            <person name="Kanchanasin P."/>
            <person name="Tanasupawat S."/>
            <person name="Yuki M."/>
            <person name="Kudo T."/>
        </authorList>
    </citation>
    <scope>NUCLEOTIDE SEQUENCE [LARGE SCALE GENOMIC DNA]</scope>
    <source>
        <strain evidence="6 7">ET3-3</strain>
    </source>
</reference>
<comment type="caution">
    <text evidence="6">The sequence shown here is derived from an EMBL/GenBank/DDBJ whole genome shotgun (WGS) entry which is preliminary data.</text>
</comment>
<dbReference type="InterPro" id="IPR016944">
    <property type="entry name" value="UCP030066"/>
</dbReference>
<keyword evidence="2 5" id="KW-0812">Transmembrane</keyword>
<dbReference type="InterPro" id="IPR032808">
    <property type="entry name" value="DoxX"/>
</dbReference>
<feature type="transmembrane region" description="Helical" evidence="5">
    <location>
        <begin position="84"/>
        <end position="102"/>
    </location>
</feature>
<feature type="transmembrane region" description="Helical" evidence="5">
    <location>
        <begin position="15"/>
        <end position="37"/>
    </location>
</feature>
<evidence type="ECO:0000256" key="2">
    <source>
        <dbReference type="ARBA" id="ARBA00022692"/>
    </source>
</evidence>
<gene>
    <name evidence="6" type="ORF">GPX89_12300</name>
</gene>
<keyword evidence="7" id="KW-1185">Reference proteome</keyword>
<dbReference type="Proteomes" id="UP000466794">
    <property type="component" value="Unassembled WGS sequence"/>
</dbReference>
<evidence type="ECO:0000256" key="1">
    <source>
        <dbReference type="ARBA" id="ARBA00004141"/>
    </source>
</evidence>
<organism evidence="6 7">
    <name type="scientific">Nocardia terrae</name>
    <dbReference type="NCBI Taxonomy" id="2675851"/>
    <lineage>
        <taxon>Bacteria</taxon>
        <taxon>Bacillati</taxon>
        <taxon>Actinomycetota</taxon>
        <taxon>Actinomycetes</taxon>
        <taxon>Mycobacteriales</taxon>
        <taxon>Nocardiaceae</taxon>
        <taxon>Nocardia</taxon>
    </lineage>
</organism>
<dbReference type="RefSeq" id="WP_157387601.1">
    <property type="nucleotide sequence ID" value="NZ_WRPP01000002.1"/>
</dbReference>
<evidence type="ECO:0000256" key="3">
    <source>
        <dbReference type="ARBA" id="ARBA00022989"/>
    </source>
</evidence>
<dbReference type="PIRSF" id="PIRSF030066">
    <property type="entry name" value="UCP030066"/>
    <property type="match status" value="1"/>
</dbReference>
<proteinExistence type="predicted"/>
<dbReference type="Pfam" id="PF13564">
    <property type="entry name" value="DoxX_2"/>
    <property type="match status" value="1"/>
</dbReference>
<evidence type="ECO:0000313" key="7">
    <source>
        <dbReference type="Proteomes" id="UP000466794"/>
    </source>
</evidence>
<keyword evidence="4 5" id="KW-0472">Membrane</keyword>
<evidence type="ECO:0000313" key="6">
    <source>
        <dbReference type="EMBL" id="MVU78025.1"/>
    </source>
</evidence>
<sequence length="142" mass="15727">MTTQSIVTRIVPDRAVVYLYWTTTILVVAELAVGGWWDVTRISLARDVTVQLGYPTYFLVILGTWKLLGALALVVPRFPLVKEWAYAGAFFVYTGAIASHLTTGYARHEVPILTVMALLTAISWATRPADRRTHAPNPAAVR</sequence>
<name>A0A7K1UUN6_9NOCA</name>
<dbReference type="AlphaFoldDB" id="A0A7K1UUN6"/>